<feature type="transmembrane region" description="Helical" evidence="13">
    <location>
        <begin position="57"/>
        <end position="81"/>
    </location>
</feature>
<name>A0AAV4MFZ7_CAEEX</name>
<evidence type="ECO:0000256" key="1">
    <source>
        <dbReference type="ARBA" id="ARBA00004477"/>
    </source>
</evidence>
<feature type="transmembrane region" description="Helical" evidence="13">
    <location>
        <begin position="24"/>
        <end position="45"/>
    </location>
</feature>
<evidence type="ECO:0000256" key="4">
    <source>
        <dbReference type="ARBA" id="ARBA00022692"/>
    </source>
</evidence>
<evidence type="ECO:0000256" key="12">
    <source>
        <dbReference type="ARBA" id="ARBA00049763"/>
    </source>
</evidence>
<evidence type="ECO:0000259" key="14">
    <source>
        <dbReference type="Pfam" id="PF02517"/>
    </source>
</evidence>
<keyword evidence="8 13" id="KW-0472">Membrane</keyword>
<feature type="domain" description="CAAX prenyl protease 2/Lysostaphin resistance protein A-like" evidence="14">
    <location>
        <begin position="9"/>
        <end position="99"/>
    </location>
</feature>
<evidence type="ECO:0000313" key="16">
    <source>
        <dbReference type="Proteomes" id="UP001054945"/>
    </source>
</evidence>
<feature type="transmembrane region" description="Helical" evidence="13">
    <location>
        <begin position="116"/>
        <end position="133"/>
    </location>
</feature>
<keyword evidence="7 13" id="KW-1133">Transmembrane helix</keyword>
<comment type="subcellular location">
    <subcellularLocation>
        <location evidence="1">Endoplasmic reticulum membrane</location>
        <topology evidence="1">Multi-pass membrane protein</topology>
    </subcellularLocation>
</comment>
<evidence type="ECO:0000256" key="10">
    <source>
        <dbReference type="ARBA" id="ARBA00047280"/>
    </source>
</evidence>
<evidence type="ECO:0000256" key="3">
    <source>
        <dbReference type="ARBA" id="ARBA00022670"/>
    </source>
</evidence>
<evidence type="ECO:0000256" key="8">
    <source>
        <dbReference type="ARBA" id="ARBA00023136"/>
    </source>
</evidence>
<dbReference type="InterPro" id="IPR003675">
    <property type="entry name" value="Rce1/LyrA-like_dom"/>
</dbReference>
<sequence length="151" mass="17423">MWLYCVTNVVWLRNHVIAPFFEEFTFRACMLPILVPCFGTHLHLLNEKMAQGAKFKVAIMQSLFQFAYTTVFGAYSTYLFLRTGHVAAPVIVHAFCNHMGFPDFGQIFTVEQPKQSIFIICFIAGLLTWMLLLKPLTDPQIYSNTLYWPTN</sequence>
<dbReference type="EC" id="3.4.26.1" evidence="11"/>
<evidence type="ECO:0000256" key="9">
    <source>
        <dbReference type="ARBA" id="ARBA00032607"/>
    </source>
</evidence>
<keyword evidence="4 13" id="KW-0812">Transmembrane</keyword>
<protein>
    <recommendedName>
        <fullName evidence="12">CAAX prenyl protease 2</fullName>
        <ecNumber evidence="11">3.4.26.1</ecNumber>
    </recommendedName>
    <alternativeName>
        <fullName evidence="9">Farnesylated proteins-converting enzyme 2</fullName>
    </alternativeName>
</protein>
<dbReference type="GO" id="GO:0004222">
    <property type="term" value="F:metalloendopeptidase activity"/>
    <property type="evidence" value="ECO:0007669"/>
    <property type="project" value="InterPro"/>
</dbReference>
<dbReference type="PANTHER" id="PTHR13046:SF0">
    <property type="entry name" value="CAAX PRENYL PROTEASE 2"/>
    <property type="match status" value="1"/>
</dbReference>
<keyword evidence="16" id="KW-1185">Reference proteome</keyword>
<comment type="caution">
    <text evidence="15">The sequence shown here is derived from an EMBL/GenBank/DDBJ whole genome shotgun (WGS) entry which is preliminary data.</text>
</comment>
<dbReference type="PANTHER" id="PTHR13046">
    <property type="entry name" value="PROTEASE U48 CAAX PRENYL PROTEASE RCE1"/>
    <property type="match status" value="1"/>
</dbReference>
<evidence type="ECO:0000256" key="11">
    <source>
        <dbReference type="ARBA" id="ARBA00049729"/>
    </source>
</evidence>
<evidence type="ECO:0000256" key="2">
    <source>
        <dbReference type="ARBA" id="ARBA00006897"/>
    </source>
</evidence>
<keyword evidence="5" id="KW-0378">Hydrolase</keyword>
<evidence type="ECO:0000256" key="6">
    <source>
        <dbReference type="ARBA" id="ARBA00022824"/>
    </source>
</evidence>
<dbReference type="GO" id="GO:0005789">
    <property type="term" value="C:endoplasmic reticulum membrane"/>
    <property type="evidence" value="ECO:0007669"/>
    <property type="project" value="UniProtKB-SubCell"/>
</dbReference>
<dbReference type="Pfam" id="PF02517">
    <property type="entry name" value="Rce1-like"/>
    <property type="match status" value="1"/>
</dbReference>
<gene>
    <name evidence="15" type="primary">Sras</name>
    <name evidence="15" type="ORF">CEXT_304161</name>
</gene>
<dbReference type="GO" id="GO:0071586">
    <property type="term" value="P:CAAX-box protein processing"/>
    <property type="evidence" value="ECO:0007669"/>
    <property type="project" value="InterPro"/>
</dbReference>
<dbReference type="Proteomes" id="UP001054945">
    <property type="component" value="Unassembled WGS sequence"/>
</dbReference>
<keyword evidence="6" id="KW-0256">Endoplasmic reticulum</keyword>
<keyword evidence="3 15" id="KW-0645">Protease</keyword>
<evidence type="ECO:0000256" key="7">
    <source>
        <dbReference type="ARBA" id="ARBA00022989"/>
    </source>
</evidence>
<evidence type="ECO:0000256" key="5">
    <source>
        <dbReference type="ARBA" id="ARBA00022801"/>
    </source>
</evidence>
<dbReference type="InterPro" id="IPR039731">
    <property type="entry name" value="Rce1"/>
</dbReference>
<reference evidence="15 16" key="1">
    <citation type="submission" date="2021-06" db="EMBL/GenBank/DDBJ databases">
        <title>Caerostris extrusa draft genome.</title>
        <authorList>
            <person name="Kono N."/>
            <person name="Arakawa K."/>
        </authorList>
    </citation>
    <scope>NUCLEOTIDE SEQUENCE [LARGE SCALE GENOMIC DNA]</scope>
</reference>
<accession>A0AAV4MFZ7</accession>
<evidence type="ECO:0000313" key="15">
    <source>
        <dbReference type="EMBL" id="GIX70803.1"/>
    </source>
</evidence>
<proteinExistence type="inferred from homology"/>
<evidence type="ECO:0000256" key="13">
    <source>
        <dbReference type="SAM" id="Phobius"/>
    </source>
</evidence>
<comment type="similarity">
    <text evidence="2">Belongs to the peptidase U48 family.</text>
</comment>
<comment type="catalytic activity">
    <reaction evidence="10">
        <text>Hydrolyzes the peptide bond -P2-(S-farnesyl or geranylgeranyl)C-P1'-P2'-P3'-COOH where P1' and P2' are amino acids with aliphatic sidechains and P3' is any C-terminal residue.</text>
        <dbReference type="EC" id="3.4.26.1"/>
    </reaction>
</comment>
<dbReference type="AlphaFoldDB" id="A0AAV4MFZ7"/>
<dbReference type="EMBL" id="BPLR01019699">
    <property type="protein sequence ID" value="GIX70803.1"/>
    <property type="molecule type" value="Genomic_DNA"/>
</dbReference>
<organism evidence="15 16">
    <name type="scientific">Caerostris extrusa</name>
    <name type="common">Bark spider</name>
    <name type="synonym">Caerostris bankana</name>
    <dbReference type="NCBI Taxonomy" id="172846"/>
    <lineage>
        <taxon>Eukaryota</taxon>
        <taxon>Metazoa</taxon>
        <taxon>Ecdysozoa</taxon>
        <taxon>Arthropoda</taxon>
        <taxon>Chelicerata</taxon>
        <taxon>Arachnida</taxon>
        <taxon>Araneae</taxon>
        <taxon>Araneomorphae</taxon>
        <taxon>Entelegynae</taxon>
        <taxon>Araneoidea</taxon>
        <taxon>Araneidae</taxon>
        <taxon>Caerostris</taxon>
    </lineage>
</organism>